<feature type="compositionally biased region" description="Low complexity" evidence="1">
    <location>
        <begin position="530"/>
        <end position="560"/>
    </location>
</feature>
<name>A0AAN6XPH9_9PEZI</name>
<evidence type="ECO:0000313" key="4">
    <source>
        <dbReference type="Proteomes" id="UP001303160"/>
    </source>
</evidence>
<organism evidence="3 4">
    <name type="scientific">Triangularia verruculosa</name>
    <dbReference type="NCBI Taxonomy" id="2587418"/>
    <lineage>
        <taxon>Eukaryota</taxon>
        <taxon>Fungi</taxon>
        <taxon>Dikarya</taxon>
        <taxon>Ascomycota</taxon>
        <taxon>Pezizomycotina</taxon>
        <taxon>Sordariomycetes</taxon>
        <taxon>Sordariomycetidae</taxon>
        <taxon>Sordariales</taxon>
        <taxon>Podosporaceae</taxon>
        <taxon>Triangularia</taxon>
    </lineage>
</organism>
<feature type="compositionally biased region" description="Basic and acidic residues" evidence="1">
    <location>
        <begin position="228"/>
        <end position="238"/>
    </location>
</feature>
<dbReference type="InterPro" id="IPR024500">
    <property type="entry name" value="DUF3074"/>
</dbReference>
<dbReference type="EMBL" id="MU863882">
    <property type="protein sequence ID" value="KAK4204454.1"/>
    <property type="molecule type" value="Genomic_DNA"/>
</dbReference>
<evidence type="ECO:0000259" key="2">
    <source>
        <dbReference type="Pfam" id="PF11274"/>
    </source>
</evidence>
<proteinExistence type="predicted"/>
<dbReference type="Pfam" id="PF11274">
    <property type="entry name" value="DUF3074"/>
    <property type="match status" value="1"/>
</dbReference>
<feature type="non-terminal residue" evidence="3">
    <location>
        <position position="707"/>
    </location>
</feature>
<accession>A0AAN6XPH9</accession>
<feature type="compositionally biased region" description="Basic and acidic residues" evidence="1">
    <location>
        <begin position="650"/>
        <end position="661"/>
    </location>
</feature>
<feature type="compositionally biased region" description="Basic and acidic residues" evidence="1">
    <location>
        <begin position="561"/>
        <end position="584"/>
    </location>
</feature>
<dbReference type="PANTHER" id="PTHR40370">
    <property type="entry name" value="EXPRESSED PROTEIN"/>
    <property type="match status" value="1"/>
</dbReference>
<feature type="compositionally biased region" description="Low complexity" evidence="1">
    <location>
        <begin position="55"/>
        <end position="73"/>
    </location>
</feature>
<feature type="region of interest" description="Disordered" evidence="1">
    <location>
        <begin position="227"/>
        <end position="247"/>
    </location>
</feature>
<dbReference type="SUPFAM" id="SSF55961">
    <property type="entry name" value="Bet v1-like"/>
    <property type="match status" value="1"/>
</dbReference>
<evidence type="ECO:0000313" key="3">
    <source>
        <dbReference type="EMBL" id="KAK4204454.1"/>
    </source>
</evidence>
<comment type="caution">
    <text evidence="3">The sequence shown here is derived from an EMBL/GenBank/DDBJ whole genome shotgun (WGS) entry which is preliminary data.</text>
</comment>
<feature type="compositionally biased region" description="Basic residues" evidence="1">
    <location>
        <begin position="585"/>
        <end position="594"/>
    </location>
</feature>
<feature type="domain" description="DUF3074" evidence="2">
    <location>
        <begin position="142"/>
        <end position="367"/>
    </location>
</feature>
<keyword evidence="4" id="KW-1185">Reference proteome</keyword>
<sequence length="707" mass="78661">MGGSNHHHHHEPFKSLSPLTWTADLSSGTDPDVLSCTITDTFSNAQILVDSLPVSPSSTTTTTTSFSSTSSTPKNGRARARAQTESAATTTVDLNQILSSPETKVMIEKLRKEWKEVKTNPRDNPHGITVYKLGAKDGKGAWFGRYSLHHGMDFDRWEGCLRREFKETLRRCEREGKEPGCGNIRGIGAERVVERVETGRGLMEVFQVSARFGGPTTARDFIALHMTPPERKETEADKKKKPRQPRQFMLVSRPVDHPDCPPRSGFIRGVYESVEVIREVPVVKPLRRTRSSGDWGEHDGKDGKEAAIRSAKKAIEDGQDSEEEDVEMAIEWLMVTRSDPGGSVPRFMVEKGTPGGIVNDAAQFLKWFASQQKGGDEGTVVNGNHEVNDDETLSKAGGKKLEQHQTNGSVDASVLKQLRDTDQNGDVVHDHKDGEVTPPSGFYGMIASALGAAGSAVASRVATLAGSTIATEDEEEGQTNTDDDDDDDESDTSSELSFASASEGHSNTPPPPPPQPPNDDVTTGEHLSKADSNLTLSSSSLHSNDDAASQAHTSQSASLSHQHEKELKKLQDRMKKAQAKLERSHQRRHHNHHHKEQDEQKELQALQKLKEKHEREIAKQKEKYEREVRRVEERRQQEERRKEEKRRKQAEREERADMAMELERTRAERDVARKEIEILRGQVGELQRENTMLVARLGKLGVGPADI</sequence>
<dbReference type="Gene3D" id="3.30.530.20">
    <property type="match status" value="1"/>
</dbReference>
<feature type="compositionally biased region" description="Acidic residues" evidence="1">
    <location>
        <begin position="471"/>
        <end position="492"/>
    </location>
</feature>
<feature type="compositionally biased region" description="Basic and acidic residues" evidence="1">
    <location>
        <begin position="595"/>
        <end position="642"/>
    </location>
</feature>
<gene>
    <name evidence="3" type="ORF">QBC40DRAFT_192038</name>
</gene>
<feature type="region of interest" description="Disordered" evidence="1">
    <location>
        <begin position="53"/>
        <end position="77"/>
    </location>
</feature>
<feature type="compositionally biased region" description="Pro residues" evidence="1">
    <location>
        <begin position="508"/>
        <end position="517"/>
    </location>
</feature>
<dbReference type="PANTHER" id="PTHR40370:SF1">
    <property type="entry name" value="DUF3074 DOMAIN-CONTAINING PROTEIN"/>
    <property type="match status" value="1"/>
</dbReference>
<dbReference type="Proteomes" id="UP001303160">
    <property type="component" value="Unassembled WGS sequence"/>
</dbReference>
<protein>
    <recommendedName>
        <fullName evidence="2">DUF3074 domain-containing protein</fullName>
    </recommendedName>
</protein>
<dbReference type="AlphaFoldDB" id="A0AAN6XPH9"/>
<reference evidence="3" key="2">
    <citation type="submission" date="2023-05" db="EMBL/GenBank/DDBJ databases">
        <authorList>
            <consortium name="Lawrence Berkeley National Laboratory"/>
            <person name="Steindorff A."/>
            <person name="Hensen N."/>
            <person name="Bonometti L."/>
            <person name="Westerberg I."/>
            <person name="Brannstrom I.O."/>
            <person name="Guillou S."/>
            <person name="Cros-Aarteil S."/>
            <person name="Calhoun S."/>
            <person name="Haridas S."/>
            <person name="Kuo A."/>
            <person name="Mondo S."/>
            <person name="Pangilinan J."/>
            <person name="Riley R."/>
            <person name="Labutti K."/>
            <person name="Andreopoulos B."/>
            <person name="Lipzen A."/>
            <person name="Chen C."/>
            <person name="Yanf M."/>
            <person name="Daum C."/>
            <person name="Ng V."/>
            <person name="Clum A."/>
            <person name="Ohm R."/>
            <person name="Martin F."/>
            <person name="Silar P."/>
            <person name="Natvig D."/>
            <person name="Lalanne C."/>
            <person name="Gautier V."/>
            <person name="Ament-Velasquez S.L."/>
            <person name="Kruys A."/>
            <person name="Hutchinson M.I."/>
            <person name="Powell A.J."/>
            <person name="Barry K."/>
            <person name="Miller A.N."/>
            <person name="Grigoriev I.V."/>
            <person name="Debuchy R."/>
            <person name="Gladieux P."/>
            <person name="Thoren M.H."/>
            <person name="Johannesson H."/>
        </authorList>
    </citation>
    <scope>NUCLEOTIDE SEQUENCE</scope>
    <source>
        <strain evidence="3">CBS 315.58</strain>
    </source>
</reference>
<dbReference type="InterPro" id="IPR023393">
    <property type="entry name" value="START-like_dom_sf"/>
</dbReference>
<evidence type="ECO:0000256" key="1">
    <source>
        <dbReference type="SAM" id="MobiDB-lite"/>
    </source>
</evidence>
<reference evidence="3" key="1">
    <citation type="journal article" date="2023" name="Mol. Phylogenet. Evol.">
        <title>Genome-scale phylogeny and comparative genomics of the fungal order Sordariales.</title>
        <authorList>
            <person name="Hensen N."/>
            <person name="Bonometti L."/>
            <person name="Westerberg I."/>
            <person name="Brannstrom I.O."/>
            <person name="Guillou S."/>
            <person name="Cros-Aarteil S."/>
            <person name="Calhoun S."/>
            <person name="Haridas S."/>
            <person name="Kuo A."/>
            <person name="Mondo S."/>
            <person name="Pangilinan J."/>
            <person name="Riley R."/>
            <person name="LaButti K."/>
            <person name="Andreopoulos B."/>
            <person name="Lipzen A."/>
            <person name="Chen C."/>
            <person name="Yan M."/>
            <person name="Daum C."/>
            <person name="Ng V."/>
            <person name="Clum A."/>
            <person name="Steindorff A."/>
            <person name="Ohm R.A."/>
            <person name="Martin F."/>
            <person name="Silar P."/>
            <person name="Natvig D.O."/>
            <person name="Lalanne C."/>
            <person name="Gautier V."/>
            <person name="Ament-Velasquez S.L."/>
            <person name="Kruys A."/>
            <person name="Hutchinson M.I."/>
            <person name="Powell A.J."/>
            <person name="Barry K."/>
            <person name="Miller A.N."/>
            <person name="Grigoriev I.V."/>
            <person name="Debuchy R."/>
            <person name="Gladieux P."/>
            <person name="Hiltunen Thoren M."/>
            <person name="Johannesson H."/>
        </authorList>
    </citation>
    <scope>NUCLEOTIDE SEQUENCE</scope>
    <source>
        <strain evidence="3">CBS 315.58</strain>
    </source>
</reference>
<feature type="region of interest" description="Disordered" evidence="1">
    <location>
        <begin position="467"/>
        <end position="661"/>
    </location>
</feature>